<keyword evidence="1" id="KW-0812">Transmembrane</keyword>
<feature type="transmembrane region" description="Helical" evidence="1">
    <location>
        <begin position="70"/>
        <end position="87"/>
    </location>
</feature>
<dbReference type="Proteomes" id="UP001500051">
    <property type="component" value="Unassembled WGS sequence"/>
</dbReference>
<keyword evidence="1" id="KW-0472">Membrane</keyword>
<gene>
    <name evidence="2" type="ORF">GCM10022204_42220</name>
</gene>
<comment type="caution">
    <text evidence="2">The sequence shown here is derived from an EMBL/GenBank/DDBJ whole genome shotgun (WGS) entry which is preliminary data.</text>
</comment>
<name>A0ABP7EDZ4_9ACTN</name>
<proteinExistence type="predicted"/>
<keyword evidence="1" id="KW-1133">Transmembrane helix</keyword>
<dbReference type="EMBL" id="BAAAYX010000026">
    <property type="protein sequence ID" value="GAA3717845.1"/>
    <property type="molecule type" value="Genomic_DNA"/>
</dbReference>
<evidence type="ECO:0000256" key="1">
    <source>
        <dbReference type="SAM" id="Phobius"/>
    </source>
</evidence>
<sequence>MLAAMRDEQYAAQDLPSYGAHEQPALVSRTHGQLRKTLLGTVVAALGVASSVAGLVSYPDLDGVFQGRGWAQALVAVSAAMLVLCLWQHLSWRRAIAVWHGERNSDLAAVVAVSWILQLVSYAISVLALVVCAIALIEVGRFATTAVFLVLSLLAVLAAQILAGVQYVRAEGPPGTVQF</sequence>
<protein>
    <recommendedName>
        <fullName evidence="4">DUF2975 domain-containing protein</fullName>
    </recommendedName>
</protein>
<feature type="transmembrane region" description="Helical" evidence="1">
    <location>
        <begin position="107"/>
        <end position="136"/>
    </location>
</feature>
<feature type="transmembrane region" description="Helical" evidence="1">
    <location>
        <begin position="38"/>
        <end position="58"/>
    </location>
</feature>
<accession>A0ABP7EDZ4</accession>
<evidence type="ECO:0008006" key="4">
    <source>
        <dbReference type="Google" id="ProtNLM"/>
    </source>
</evidence>
<keyword evidence="3" id="KW-1185">Reference proteome</keyword>
<feature type="transmembrane region" description="Helical" evidence="1">
    <location>
        <begin position="142"/>
        <end position="163"/>
    </location>
</feature>
<evidence type="ECO:0000313" key="3">
    <source>
        <dbReference type="Proteomes" id="UP001500051"/>
    </source>
</evidence>
<organism evidence="2 3">
    <name type="scientific">Microlunatus aurantiacus</name>
    <dbReference type="NCBI Taxonomy" id="446786"/>
    <lineage>
        <taxon>Bacteria</taxon>
        <taxon>Bacillati</taxon>
        <taxon>Actinomycetota</taxon>
        <taxon>Actinomycetes</taxon>
        <taxon>Propionibacteriales</taxon>
        <taxon>Propionibacteriaceae</taxon>
        <taxon>Microlunatus</taxon>
    </lineage>
</organism>
<evidence type="ECO:0000313" key="2">
    <source>
        <dbReference type="EMBL" id="GAA3717845.1"/>
    </source>
</evidence>
<reference evidence="3" key="1">
    <citation type="journal article" date="2019" name="Int. J. Syst. Evol. Microbiol.">
        <title>The Global Catalogue of Microorganisms (GCM) 10K type strain sequencing project: providing services to taxonomists for standard genome sequencing and annotation.</title>
        <authorList>
            <consortium name="The Broad Institute Genomics Platform"/>
            <consortium name="The Broad Institute Genome Sequencing Center for Infectious Disease"/>
            <person name="Wu L."/>
            <person name="Ma J."/>
        </authorList>
    </citation>
    <scope>NUCLEOTIDE SEQUENCE [LARGE SCALE GENOMIC DNA]</scope>
    <source>
        <strain evidence="3">JCM 16548</strain>
    </source>
</reference>